<dbReference type="InterPro" id="IPR011712">
    <property type="entry name" value="Sig_transdc_His_kin_sub3_dim/P"/>
</dbReference>
<feature type="transmembrane region" description="Helical" evidence="4">
    <location>
        <begin position="93"/>
        <end position="109"/>
    </location>
</feature>
<sequence length="360" mass="37637">MSAPVKDLVVGRHTPVERALGGAGLALFVAVYLVLLFRHTARPLGRRRLLGTLSLLGAVALLLGLTLGVPWLVLFVYVSVSAGATLPIRTSRLLIPLICAVMAGAGFLLHDARDTVVALLFPALLGGFAMSGVRQLIRTTVELREARATVAELAANEERLRLARDLHDLLGHSLSLITLKSELAGRMLPDHPGRAAEQVADIERVSRQALVDVRGAVSGYRRPTLPGELAGARTALAAAGITADVPAEAPDDLPEGPEEALAWGLREAVTNVVRHSGARRCEVRLLRRETLDGPLAELTVTDDGRGAPGSLPGNGLTGLAERLTHVHGSLTTGPATGTGAAGKGFALVLRVPVSGGRDTA</sequence>
<dbReference type="Proteomes" id="UP000471293">
    <property type="component" value="Unassembled WGS sequence"/>
</dbReference>
<keyword evidence="4" id="KW-0472">Membrane</keyword>
<keyword evidence="4" id="KW-0812">Transmembrane</keyword>
<keyword evidence="3" id="KW-0902">Two-component regulatory system</keyword>
<dbReference type="SUPFAM" id="SSF55874">
    <property type="entry name" value="ATPase domain of HSP90 chaperone/DNA topoisomerase II/histidine kinase"/>
    <property type="match status" value="1"/>
</dbReference>
<keyword evidence="2 6" id="KW-0418">Kinase</keyword>
<dbReference type="GO" id="GO:0046983">
    <property type="term" value="F:protein dimerization activity"/>
    <property type="evidence" value="ECO:0007669"/>
    <property type="project" value="InterPro"/>
</dbReference>
<feature type="domain" description="Signal transduction histidine kinase subgroup 3 dimerisation and phosphoacceptor" evidence="5">
    <location>
        <begin position="158"/>
        <end position="224"/>
    </location>
</feature>
<dbReference type="GO" id="GO:0016020">
    <property type="term" value="C:membrane"/>
    <property type="evidence" value="ECO:0007669"/>
    <property type="project" value="InterPro"/>
</dbReference>
<evidence type="ECO:0000313" key="6">
    <source>
        <dbReference type="EMBL" id="NEA16013.1"/>
    </source>
</evidence>
<evidence type="ECO:0000256" key="2">
    <source>
        <dbReference type="ARBA" id="ARBA00022777"/>
    </source>
</evidence>
<dbReference type="AlphaFoldDB" id="A0A6N9U1S4"/>
<dbReference type="PANTHER" id="PTHR24421:SF63">
    <property type="entry name" value="SENSOR HISTIDINE KINASE DESK"/>
    <property type="match status" value="1"/>
</dbReference>
<reference evidence="6 7" key="1">
    <citation type="submission" date="2020-01" db="EMBL/GenBank/DDBJ databases">
        <title>Insect and environment-associated Actinomycetes.</title>
        <authorList>
            <person name="Currrie C."/>
            <person name="Chevrette M."/>
            <person name="Carlson C."/>
            <person name="Stubbendieck R."/>
            <person name="Wendt-Pienkowski E."/>
        </authorList>
    </citation>
    <scope>NUCLEOTIDE SEQUENCE [LARGE SCALE GENOMIC DNA]</scope>
    <source>
        <strain evidence="6 7">SID11342</strain>
    </source>
</reference>
<feature type="transmembrane region" description="Helical" evidence="4">
    <location>
        <begin position="20"/>
        <end position="37"/>
    </location>
</feature>
<dbReference type="InterPro" id="IPR050482">
    <property type="entry name" value="Sensor_HK_TwoCompSys"/>
</dbReference>
<dbReference type="Pfam" id="PF07730">
    <property type="entry name" value="HisKA_3"/>
    <property type="match status" value="1"/>
</dbReference>
<feature type="transmembrane region" description="Helical" evidence="4">
    <location>
        <begin position="49"/>
        <end position="73"/>
    </location>
</feature>
<dbReference type="PANTHER" id="PTHR24421">
    <property type="entry name" value="NITRATE/NITRITE SENSOR PROTEIN NARX-RELATED"/>
    <property type="match status" value="1"/>
</dbReference>
<keyword evidence="4" id="KW-1133">Transmembrane helix</keyword>
<dbReference type="Gene3D" id="3.30.565.10">
    <property type="entry name" value="Histidine kinase-like ATPase, C-terminal domain"/>
    <property type="match status" value="1"/>
</dbReference>
<protein>
    <submittedName>
        <fullName evidence="6">Sensor histidine kinase</fullName>
    </submittedName>
</protein>
<name>A0A6N9U1S4_STRHA</name>
<dbReference type="InterPro" id="IPR036890">
    <property type="entry name" value="HATPase_C_sf"/>
</dbReference>
<evidence type="ECO:0000256" key="4">
    <source>
        <dbReference type="SAM" id="Phobius"/>
    </source>
</evidence>
<proteinExistence type="predicted"/>
<comment type="caution">
    <text evidence="6">The sequence shown here is derived from an EMBL/GenBank/DDBJ whole genome shotgun (WGS) entry which is preliminary data.</text>
</comment>
<dbReference type="EMBL" id="JAAGLQ010000220">
    <property type="protein sequence ID" value="NEA16013.1"/>
    <property type="molecule type" value="Genomic_DNA"/>
</dbReference>
<dbReference type="Gene3D" id="1.20.5.1930">
    <property type="match status" value="1"/>
</dbReference>
<dbReference type="GO" id="GO:0000155">
    <property type="term" value="F:phosphorelay sensor kinase activity"/>
    <property type="evidence" value="ECO:0007669"/>
    <property type="project" value="InterPro"/>
</dbReference>
<keyword evidence="1" id="KW-0808">Transferase</keyword>
<gene>
    <name evidence="6" type="ORF">G3I29_10860</name>
</gene>
<dbReference type="CDD" id="cd16917">
    <property type="entry name" value="HATPase_UhpB-NarQ-NarX-like"/>
    <property type="match status" value="1"/>
</dbReference>
<evidence type="ECO:0000256" key="3">
    <source>
        <dbReference type="ARBA" id="ARBA00023012"/>
    </source>
</evidence>
<feature type="transmembrane region" description="Helical" evidence="4">
    <location>
        <begin position="116"/>
        <end position="137"/>
    </location>
</feature>
<accession>A0A6N9U1S4</accession>
<organism evidence="6 7">
    <name type="scientific">Streptomyces halstedii</name>
    <dbReference type="NCBI Taxonomy" id="1944"/>
    <lineage>
        <taxon>Bacteria</taxon>
        <taxon>Bacillati</taxon>
        <taxon>Actinomycetota</taxon>
        <taxon>Actinomycetes</taxon>
        <taxon>Kitasatosporales</taxon>
        <taxon>Streptomycetaceae</taxon>
        <taxon>Streptomyces</taxon>
    </lineage>
</organism>
<evidence type="ECO:0000259" key="5">
    <source>
        <dbReference type="Pfam" id="PF07730"/>
    </source>
</evidence>
<evidence type="ECO:0000313" key="7">
    <source>
        <dbReference type="Proteomes" id="UP000471293"/>
    </source>
</evidence>
<evidence type="ECO:0000256" key="1">
    <source>
        <dbReference type="ARBA" id="ARBA00022679"/>
    </source>
</evidence>